<dbReference type="Proteomes" id="UP001152797">
    <property type="component" value="Unassembled WGS sequence"/>
</dbReference>
<dbReference type="PANTHER" id="PTHR33835:SF2">
    <property type="entry name" value="LYSINE-TRNA LIGASE"/>
    <property type="match status" value="1"/>
</dbReference>
<evidence type="ECO:0000313" key="2">
    <source>
        <dbReference type="EMBL" id="CAL1167941.1"/>
    </source>
</evidence>
<comment type="caution">
    <text evidence="1">The sequence shown here is derived from an EMBL/GenBank/DDBJ whole genome shotgun (WGS) entry which is preliminary data.</text>
</comment>
<reference evidence="2" key="2">
    <citation type="submission" date="2024-04" db="EMBL/GenBank/DDBJ databases">
        <authorList>
            <person name="Chen Y."/>
            <person name="Shah S."/>
            <person name="Dougan E. K."/>
            <person name="Thang M."/>
            <person name="Chan C."/>
        </authorList>
    </citation>
    <scope>NUCLEOTIDE SEQUENCE [LARGE SCALE GENOMIC DNA]</scope>
</reference>
<keyword evidence="3" id="KW-0489">Methyltransferase</keyword>
<dbReference type="GO" id="GO:0032259">
    <property type="term" value="P:methylation"/>
    <property type="evidence" value="ECO:0007669"/>
    <property type="project" value="UniProtKB-KW"/>
</dbReference>
<dbReference type="InterPro" id="IPR025638">
    <property type="entry name" value="DUF4336"/>
</dbReference>
<dbReference type="EMBL" id="CAMXCT020006423">
    <property type="protein sequence ID" value="CAL1167941.1"/>
    <property type="molecule type" value="Genomic_DNA"/>
</dbReference>
<name>A0A9P1DSA9_9DINO</name>
<evidence type="ECO:0000313" key="1">
    <source>
        <dbReference type="EMBL" id="CAI4014566.1"/>
    </source>
</evidence>
<protein>
    <submittedName>
        <fullName evidence="3">Methyltransferase-like protein 7B</fullName>
    </submittedName>
</protein>
<dbReference type="AlphaFoldDB" id="A0A9P1DSA9"/>
<dbReference type="PANTHER" id="PTHR33835">
    <property type="entry name" value="YALI0C07656P"/>
    <property type="match status" value="1"/>
</dbReference>
<proteinExistence type="predicted"/>
<dbReference type="EMBL" id="CAMXCT010006423">
    <property type="protein sequence ID" value="CAI4014566.1"/>
    <property type="molecule type" value="Genomic_DNA"/>
</dbReference>
<dbReference type="GO" id="GO:0008168">
    <property type="term" value="F:methyltransferase activity"/>
    <property type="evidence" value="ECO:0007669"/>
    <property type="project" value="UniProtKB-KW"/>
</dbReference>
<evidence type="ECO:0000313" key="3">
    <source>
        <dbReference type="EMBL" id="CAL4801878.1"/>
    </source>
</evidence>
<accession>A0A9P1DSA9</accession>
<sequence>MVSMALSATPCCGHQQFRLSPAIRNGGRHEHHEHVVKQWMCWKQKIRCAAAAVLCGALRARSRSLGGRRAQGESEMEDPSRRAVLSLVAGGLAVGGVNAALKASDERYAAFGTILAPAPYKETIRTELVPGRIWGFEQCIALASVSTNIRMTVVKLQDGSLWVSAPISPTRQCLRLLDELGKVSHLVVPSTALEHKASLSEFLRIYPTATVWATPGQSLPITVPDTARILGRDTAPWENELPCKVFFVEPPVTDTFAEAVFFHSETHTLLVTDCALKLPSKPPKILESYGYDGTPGPISLEQWRYKAIAFDFVTGRNQDEKDFAALSKPPALVNPLLRFIVYRRCPEQAAVWVRDVAKWPFQKIIPAHLQAPFDCTPSQFLEAFGFLFNKKTSWEPEDEQLAFLRAVRDIVGGPTF</sequence>
<organism evidence="1">
    <name type="scientific">Cladocopium goreaui</name>
    <dbReference type="NCBI Taxonomy" id="2562237"/>
    <lineage>
        <taxon>Eukaryota</taxon>
        <taxon>Sar</taxon>
        <taxon>Alveolata</taxon>
        <taxon>Dinophyceae</taxon>
        <taxon>Suessiales</taxon>
        <taxon>Symbiodiniaceae</taxon>
        <taxon>Cladocopium</taxon>
    </lineage>
</organism>
<keyword evidence="3" id="KW-0808">Transferase</keyword>
<dbReference type="EMBL" id="CAMXCT030006423">
    <property type="protein sequence ID" value="CAL4801878.1"/>
    <property type="molecule type" value="Genomic_DNA"/>
</dbReference>
<dbReference type="OrthoDB" id="421671at2759"/>
<keyword evidence="4" id="KW-1185">Reference proteome</keyword>
<dbReference type="Pfam" id="PF14234">
    <property type="entry name" value="DUF4336"/>
    <property type="match status" value="2"/>
</dbReference>
<evidence type="ECO:0000313" key="4">
    <source>
        <dbReference type="Proteomes" id="UP001152797"/>
    </source>
</evidence>
<reference evidence="1" key="1">
    <citation type="submission" date="2022-10" db="EMBL/GenBank/DDBJ databases">
        <authorList>
            <person name="Chen Y."/>
            <person name="Dougan E. K."/>
            <person name="Chan C."/>
            <person name="Rhodes N."/>
            <person name="Thang M."/>
        </authorList>
    </citation>
    <scope>NUCLEOTIDE SEQUENCE</scope>
</reference>
<gene>
    <name evidence="1" type="ORF">C1SCF055_LOCUS39460</name>
</gene>